<dbReference type="InterPro" id="IPR001509">
    <property type="entry name" value="Epimerase_deHydtase"/>
</dbReference>
<dbReference type="Pfam" id="PF01370">
    <property type="entry name" value="Epimerase"/>
    <property type="match status" value="1"/>
</dbReference>
<dbReference type="AlphaFoldDB" id="A0A382M6V0"/>
<evidence type="ECO:0000313" key="3">
    <source>
        <dbReference type="EMBL" id="SVC44764.1"/>
    </source>
</evidence>
<accession>A0A382M6V0</accession>
<dbReference type="SUPFAM" id="SSF51735">
    <property type="entry name" value="NAD(P)-binding Rossmann-fold domains"/>
    <property type="match status" value="1"/>
</dbReference>
<dbReference type="PANTHER" id="PTHR43000">
    <property type="entry name" value="DTDP-D-GLUCOSE 4,6-DEHYDRATASE-RELATED"/>
    <property type="match status" value="1"/>
</dbReference>
<feature type="domain" description="NAD-dependent epimerase/dehydratase" evidence="2">
    <location>
        <begin position="3"/>
        <end position="238"/>
    </location>
</feature>
<evidence type="ECO:0000256" key="1">
    <source>
        <dbReference type="ARBA" id="ARBA00007637"/>
    </source>
</evidence>
<evidence type="ECO:0000259" key="2">
    <source>
        <dbReference type="Pfam" id="PF01370"/>
    </source>
</evidence>
<gene>
    <name evidence="3" type="ORF">METZ01_LOCUS297618</name>
</gene>
<dbReference type="Gene3D" id="3.90.25.10">
    <property type="entry name" value="UDP-galactose 4-epimerase, domain 1"/>
    <property type="match status" value="1"/>
</dbReference>
<dbReference type="InterPro" id="IPR036291">
    <property type="entry name" value="NAD(P)-bd_dom_sf"/>
</dbReference>
<dbReference type="Gene3D" id="3.40.50.720">
    <property type="entry name" value="NAD(P)-binding Rossmann-like Domain"/>
    <property type="match status" value="1"/>
</dbReference>
<comment type="similarity">
    <text evidence="1">Belongs to the NAD(P)-dependent epimerase/dehydratase family.</text>
</comment>
<reference evidence="3" key="1">
    <citation type="submission" date="2018-05" db="EMBL/GenBank/DDBJ databases">
        <authorList>
            <person name="Lanie J.A."/>
            <person name="Ng W.-L."/>
            <person name="Kazmierczak K.M."/>
            <person name="Andrzejewski T.M."/>
            <person name="Davidsen T.M."/>
            <person name="Wayne K.J."/>
            <person name="Tettelin H."/>
            <person name="Glass J.I."/>
            <person name="Rusch D."/>
            <person name="Podicherti R."/>
            <person name="Tsui H.-C.T."/>
            <person name="Winkler M.E."/>
        </authorList>
    </citation>
    <scope>NUCLEOTIDE SEQUENCE</scope>
</reference>
<protein>
    <recommendedName>
        <fullName evidence="2">NAD-dependent epimerase/dehydratase domain-containing protein</fullName>
    </recommendedName>
</protein>
<proteinExistence type="inferred from homology"/>
<name>A0A382M6V0_9ZZZZ</name>
<organism evidence="3">
    <name type="scientific">marine metagenome</name>
    <dbReference type="NCBI Taxonomy" id="408172"/>
    <lineage>
        <taxon>unclassified sequences</taxon>
        <taxon>metagenomes</taxon>
        <taxon>ecological metagenomes</taxon>
    </lineage>
</organism>
<dbReference type="EMBL" id="UINC01091756">
    <property type="protein sequence ID" value="SVC44764.1"/>
    <property type="molecule type" value="Genomic_DNA"/>
</dbReference>
<sequence>MKVLITGGAGFIGANLVRRLETSPGVAEITVVDELSFGFRENLDGTNATLIEGSILDEELLRHAIDGASTVVHLAARSSVPRSVAEPMATHEVNTTGTALVLEAARRVGDTQIILASSSSVYGLTDVLPKHEGLVARPISPYAASKLAAESYALAWGHSYELPVLALRFFNVFGPLQSPDHTYAAVIPAFLAAACTGNPLPVHGDGTQCRDFTFVESVVDVIDRAITRRISHPGPVNLAFGTRVSLLEVISELEGIFGRRLEINHLPVRVGDVPRSQADSSCLLEIFPELEPTGLAVGLRETVEWFEQARPWQSATTA</sequence>